<proteinExistence type="predicted"/>
<protein>
    <submittedName>
        <fullName evidence="1">Uncharacterized protein</fullName>
    </submittedName>
</protein>
<dbReference type="EMBL" id="MU129197">
    <property type="protein sequence ID" value="KAF9504751.1"/>
    <property type="molecule type" value="Genomic_DNA"/>
</dbReference>
<sequence length="675" mass="73855">ASSPQILESVYFFFICPIFEHCLAHSFTHSFIMSLPPPDSATGQDQLCLIYQLLMSQFNTAAAATSPGLNSAQPPDTTVLTTPAQQPATPLPTHLPLIPPLAPPSLYTGHATERPWGSAPLPLPLPLNSPILPYGGQGDSSLLSPGATGGVRGIPAAGFHMGHVAAERWEAAQHHRGSLDTGRGRQLQWTHHTWIFNFTFVHLRFDMGNLPSLRSAGHQICIVHEDFRADYLHRLNEANSNSLQTFHMVDGIFTFYIAPIPPFLETNVGVLGGCVLYAETDGDNAYCDEALCELIECPDDSMAKISLVFLGSNETQWQFILMEANRRSQFKAYGPFPTTLPPTMHFLPYKHQELYKTHMEMGLLGSNIATSLDDRGILIASTPCPSIKPMPLQIQNAFIQGTLVTLSILWCKCLPHHFSELAWIFHASHHNTESLTRPLLESYSPSLILALDNMRAGRLFMIQPIIELYVDFPTLLANSIPSIKGCNWNQNGFHFLELAARFEGGLPGLLGVLQGGKIISLSILLENVTILPGSAEAQVQLLSVPGHSYSNFSDVLTDFLSGTGIPNVALAQSQGLLMLGDQIGEDLDSQDPSLHSHLFHRAATGSEALLKSTSFRVEFSEHLTGIKWSSCFGGVNISLTDIFDILTWREPHQALHEWFFAAIVSGAADGMGGII</sequence>
<keyword evidence="2" id="KW-1185">Reference proteome</keyword>
<dbReference type="Proteomes" id="UP000886523">
    <property type="component" value="Unassembled WGS sequence"/>
</dbReference>
<evidence type="ECO:0000313" key="1">
    <source>
        <dbReference type="EMBL" id="KAF9504751.1"/>
    </source>
</evidence>
<name>A0A9P6AGY7_9AGAM</name>
<dbReference type="AlphaFoldDB" id="A0A9P6AGY7"/>
<accession>A0A9P6AGY7</accession>
<comment type="caution">
    <text evidence="1">The sequence shown here is derived from an EMBL/GenBank/DDBJ whole genome shotgun (WGS) entry which is preliminary data.</text>
</comment>
<organism evidence="1 2">
    <name type="scientific">Hydnum rufescens UP504</name>
    <dbReference type="NCBI Taxonomy" id="1448309"/>
    <lineage>
        <taxon>Eukaryota</taxon>
        <taxon>Fungi</taxon>
        <taxon>Dikarya</taxon>
        <taxon>Basidiomycota</taxon>
        <taxon>Agaricomycotina</taxon>
        <taxon>Agaricomycetes</taxon>
        <taxon>Cantharellales</taxon>
        <taxon>Hydnaceae</taxon>
        <taxon>Hydnum</taxon>
    </lineage>
</organism>
<evidence type="ECO:0000313" key="2">
    <source>
        <dbReference type="Proteomes" id="UP000886523"/>
    </source>
</evidence>
<feature type="non-terminal residue" evidence="1">
    <location>
        <position position="1"/>
    </location>
</feature>
<reference evidence="1" key="1">
    <citation type="journal article" date="2020" name="Nat. Commun.">
        <title>Large-scale genome sequencing of mycorrhizal fungi provides insights into the early evolution of symbiotic traits.</title>
        <authorList>
            <person name="Miyauchi S."/>
            <person name="Kiss E."/>
            <person name="Kuo A."/>
            <person name="Drula E."/>
            <person name="Kohler A."/>
            <person name="Sanchez-Garcia M."/>
            <person name="Morin E."/>
            <person name="Andreopoulos B."/>
            <person name="Barry K.W."/>
            <person name="Bonito G."/>
            <person name="Buee M."/>
            <person name="Carver A."/>
            <person name="Chen C."/>
            <person name="Cichocki N."/>
            <person name="Clum A."/>
            <person name="Culley D."/>
            <person name="Crous P.W."/>
            <person name="Fauchery L."/>
            <person name="Girlanda M."/>
            <person name="Hayes R.D."/>
            <person name="Keri Z."/>
            <person name="LaButti K."/>
            <person name="Lipzen A."/>
            <person name="Lombard V."/>
            <person name="Magnuson J."/>
            <person name="Maillard F."/>
            <person name="Murat C."/>
            <person name="Nolan M."/>
            <person name="Ohm R.A."/>
            <person name="Pangilinan J."/>
            <person name="Pereira M.F."/>
            <person name="Perotto S."/>
            <person name="Peter M."/>
            <person name="Pfister S."/>
            <person name="Riley R."/>
            <person name="Sitrit Y."/>
            <person name="Stielow J.B."/>
            <person name="Szollosi G."/>
            <person name="Zifcakova L."/>
            <person name="Stursova M."/>
            <person name="Spatafora J.W."/>
            <person name="Tedersoo L."/>
            <person name="Vaario L.M."/>
            <person name="Yamada A."/>
            <person name="Yan M."/>
            <person name="Wang P."/>
            <person name="Xu J."/>
            <person name="Bruns T."/>
            <person name="Baldrian P."/>
            <person name="Vilgalys R."/>
            <person name="Dunand C."/>
            <person name="Henrissat B."/>
            <person name="Grigoriev I.V."/>
            <person name="Hibbett D."/>
            <person name="Nagy L.G."/>
            <person name="Martin F.M."/>
        </authorList>
    </citation>
    <scope>NUCLEOTIDE SEQUENCE</scope>
    <source>
        <strain evidence="1">UP504</strain>
    </source>
</reference>
<dbReference type="OrthoDB" id="3214991at2759"/>
<gene>
    <name evidence="1" type="ORF">BS47DRAFT_1438597</name>
</gene>